<evidence type="ECO:0000313" key="4">
    <source>
        <dbReference type="EMBL" id="MBL0682447.1"/>
    </source>
</evidence>
<dbReference type="InterPro" id="IPR026444">
    <property type="entry name" value="Secre_tail"/>
</dbReference>
<feature type="domain" description="Secretion system C-terminal sorting" evidence="3">
    <location>
        <begin position="147"/>
        <end position="219"/>
    </location>
</feature>
<keyword evidence="5" id="KW-1185">Reference proteome</keyword>
<dbReference type="EMBL" id="JAERQJ010000001">
    <property type="protein sequence ID" value="MBL0682447.1"/>
    <property type="molecule type" value="Genomic_DNA"/>
</dbReference>
<dbReference type="Pfam" id="PF18962">
    <property type="entry name" value="Por_Secre_tail"/>
    <property type="match status" value="1"/>
</dbReference>
<reference evidence="4" key="1">
    <citation type="submission" date="2021-01" db="EMBL/GenBank/DDBJ databases">
        <authorList>
            <person name="Zhong Y.L."/>
        </authorList>
    </citation>
    <scope>NUCLEOTIDE SEQUENCE</scope>
    <source>
        <strain evidence="4">KCTC 23302</strain>
    </source>
</reference>
<evidence type="ECO:0000313" key="5">
    <source>
        <dbReference type="Proteomes" id="UP000651057"/>
    </source>
</evidence>
<evidence type="ECO:0000256" key="2">
    <source>
        <dbReference type="SAM" id="MobiDB-lite"/>
    </source>
</evidence>
<sequence length="221" mass="24646">MESDSHVVKRTWPIKPSTGTGSDEGFIRVDNDPKRAVYVGEGCWGAPLRNASDTKNWTRAAGSFNQFKWLWVDQNQIIMRTIKVDNATSVGQVNDNDLFSLPANIDVWNPSGGSVVTINNPHNLAVRSAITTNNSTTKSSEFDLSAYPNPIESGLLHIVYPNYAKVQEPKAIIRDMFGKVVHEINIKSKTEMYNIDKLNAGVYFISIKVGNRKISTKFVKK</sequence>
<accession>A0A936ZQI6</accession>
<dbReference type="Proteomes" id="UP000651057">
    <property type="component" value="Unassembled WGS sequence"/>
</dbReference>
<proteinExistence type="predicted"/>
<keyword evidence="1" id="KW-0732">Signal</keyword>
<dbReference type="AlphaFoldDB" id="A0A936ZQI6"/>
<name>A0A936ZQI6_9FLAO</name>
<protein>
    <submittedName>
        <fullName evidence="4">T9SS type A sorting domain-containing protein</fullName>
    </submittedName>
</protein>
<comment type="caution">
    <text evidence="4">The sequence shown here is derived from an EMBL/GenBank/DDBJ whole genome shotgun (WGS) entry which is preliminary data.</text>
</comment>
<organism evidence="4 5">
    <name type="scientific">Aquimarina mytili</name>
    <dbReference type="NCBI Taxonomy" id="874423"/>
    <lineage>
        <taxon>Bacteria</taxon>
        <taxon>Pseudomonadati</taxon>
        <taxon>Bacteroidota</taxon>
        <taxon>Flavobacteriia</taxon>
        <taxon>Flavobacteriales</taxon>
        <taxon>Flavobacteriaceae</taxon>
        <taxon>Aquimarina</taxon>
    </lineage>
</organism>
<gene>
    <name evidence="4" type="ORF">JJQ60_02880</name>
</gene>
<evidence type="ECO:0000256" key="1">
    <source>
        <dbReference type="ARBA" id="ARBA00022729"/>
    </source>
</evidence>
<evidence type="ECO:0000259" key="3">
    <source>
        <dbReference type="Pfam" id="PF18962"/>
    </source>
</evidence>
<dbReference type="NCBIfam" id="TIGR04183">
    <property type="entry name" value="Por_Secre_tail"/>
    <property type="match status" value="1"/>
</dbReference>
<feature type="region of interest" description="Disordered" evidence="2">
    <location>
        <begin position="1"/>
        <end position="26"/>
    </location>
</feature>